<dbReference type="Proteomes" id="UP001073227">
    <property type="component" value="Unassembled WGS sequence"/>
</dbReference>
<evidence type="ECO:0000259" key="2">
    <source>
        <dbReference type="Pfam" id="PF09347"/>
    </source>
</evidence>
<dbReference type="InterPro" id="IPR018959">
    <property type="entry name" value="DUF1989"/>
</dbReference>
<dbReference type="PANTHER" id="PTHR31527:SF0">
    <property type="entry name" value="RE64534P"/>
    <property type="match status" value="1"/>
</dbReference>
<evidence type="ECO:0000313" key="4">
    <source>
        <dbReference type="Proteomes" id="UP001073227"/>
    </source>
</evidence>
<dbReference type="Pfam" id="PF09347">
    <property type="entry name" value="DUF1989"/>
    <property type="match status" value="1"/>
</dbReference>
<evidence type="ECO:0000256" key="1">
    <source>
        <dbReference type="SAM" id="MobiDB-lite"/>
    </source>
</evidence>
<protein>
    <submittedName>
        <fullName evidence="3">Urea carboxylase-associated family protein</fullName>
    </submittedName>
</protein>
<dbReference type="EMBL" id="JAOVZR010000001">
    <property type="protein sequence ID" value="MCY0150202.1"/>
    <property type="molecule type" value="Genomic_DNA"/>
</dbReference>
<name>A0ABT3ZEI2_9HYPH</name>
<feature type="region of interest" description="Disordered" evidence="1">
    <location>
        <begin position="162"/>
        <end position="181"/>
    </location>
</feature>
<feature type="domain" description="DUF1989" evidence="2">
    <location>
        <begin position="52"/>
        <end position="127"/>
    </location>
</feature>
<dbReference type="RefSeq" id="WP_267655636.1">
    <property type="nucleotide sequence ID" value="NZ_JAOVZR010000001.1"/>
</dbReference>
<evidence type="ECO:0000313" key="3">
    <source>
        <dbReference type="EMBL" id="MCY0150202.1"/>
    </source>
</evidence>
<gene>
    <name evidence="3" type="ORF">OEG84_21465</name>
</gene>
<organism evidence="3 4">
    <name type="scientific">Hoeflea algicola</name>
    <dbReference type="NCBI Taxonomy" id="2983763"/>
    <lineage>
        <taxon>Bacteria</taxon>
        <taxon>Pseudomonadati</taxon>
        <taxon>Pseudomonadota</taxon>
        <taxon>Alphaproteobacteria</taxon>
        <taxon>Hyphomicrobiales</taxon>
        <taxon>Rhizobiaceae</taxon>
        <taxon>Hoeflea</taxon>
    </lineage>
</organism>
<dbReference type="PANTHER" id="PTHR31527">
    <property type="entry name" value="RE64534P"/>
    <property type="match status" value="1"/>
</dbReference>
<keyword evidence="4" id="KW-1185">Reference proteome</keyword>
<proteinExistence type="predicted"/>
<sequence>MKPDPITEIPEDAAARKAVKPVVCYPIEMLPRPDLAAYRALRDNMELIEAIVIPPRDAATWVVPAGHFCRLVCSDGPQVGDLNLHNLHNINERFYSGKTRELNGTHVGLGDQLFSNFPYMRPIATITLGNMSACPGGDCSSKHSSDEVACYPLLAEVYKPTAHPDGWQEPMPNGYDRSHGA</sequence>
<reference evidence="3" key="1">
    <citation type="submission" date="2022-10" db="EMBL/GenBank/DDBJ databases">
        <title>Hoeflea sp. G2-23, isolated from marine algae.</title>
        <authorList>
            <person name="Kristyanto S."/>
            <person name="Kim J.M."/>
            <person name="Jeon C.O."/>
        </authorList>
    </citation>
    <scope>NUCLEOTIDE SEQUENCE</scope>
    <source>
        <strain evidence="3">G2-23</strain>
    </source>
</reference>
<accession>A0ABT3ZEI2</accession>
<comment type="caution">
    <text evidence="3">The sequence shown here is derived from an EMBL/GenBank/DDBJ whole genome shotgun (WGS) entry which is preliminary data.</text>
</comment>